<evidence type="ECO:0000313" key="2">
    <source>
        <dbReference type="Proteomes" id="UP001148662"/>
    </source>
</evidence>
<comment type="caution">
    <text evidence="1">The sequence shown here is derived from an EMBL/GenBank/DDBJ whole genome shotgun (WGS) entry which is preliminary data.</text>
</comment>
<name>A0ACC1T9L4_9APHY</name>
<protein>
    <submittedName>
        <fullName evidence="1">Uncharacterized protein</fullName>
    </submittedName>
</protein>
<evidence type="ECO:0000313" key="1">
    <source>
        <dbReference type="EMBL" id="KAJ3556282.1"/>
    </source>
</evidence>
<reference evidence="1" key="1">
    <citation type="submission" date="2022-07" db="EMBL/GenBank/DDBJ databases">
        <title>Genome Sequence of Phlebia brevispora.</title>
        <authorList>
            <person name="Buettner E."/>
        </authorList>
    </citation>
    <scope>NUCLEOTIDE SEQUENCE</scope>
    <source>
        <strain evidence="1">MPL23</strain>
    </source>
</reference>
<sequence length="271" mass="30398">MKPPRHSPSTDATTDGHRAAPCASQTSPSQNGHSRKRRGRRKIASQITRSRKSSLTKSHSNIEQRQAQVENNTRSDDHTHRTQSENDSHPQQDETLTSVEPLEVFLSEGECLGGRGPPYPIEPPLFLVFSGKDSRYSDEETSGAFNTMKQVNACVSGCSHYIWTEYKSVDRAWDSWEKGCLEKTLPLPIHPESLWPMVVPQKELERRREEYLLSVGEESSSARSSNSLSSFLERYGLEARLPLLPGPLTIPTPTHGWYSQQDAEDDPRAAA</sequence>
<organism evidence="1 2">
    <name type="scientific">Phlebia brevispora</name>
    <dbReference type="NCBI Taxonomy" id="194682"/>
    <lineage>
        <taxon>Eukaryota</taxon>
        <taxon>Fungi</taxon>
        <taxon>Dikarya</taxon>
        <taxon>Basidiomycota</taxon>
        <taxon>Agaricomycotina</taxon>
        <taxon>Agaricomycetes</taxon>
        <taxon>Polyporales</taxon>
        <taxon>Meruliaceae</taxon>
        <taxon>Phlebia</taxon>
    </lineage>
</organism>
<gene>
    <name evidence="1" type="ORF">NM688_g2115</name>
</gene>
<dbReference type="EMBL" id="JANHOG010000255">
    <property type="protein sequence ID" value="KAJ3556282.1"/>
    <property type="molecule type" value="Genomic_DNA"/>
</dbReference>
<proteinExistence type="predicted"/>
<keyword evidence="2" id="KW-1185">Reference proteome</keyword>
<accession>A0ACC1T9L4</accession>
<dbReference type="Proteomes" id="UP001148662">
    <property type="component" value="Unassembled WGS sequence"/>
</dbReference>